<dbReference type="InterPro" id="IPR017894">
    <property type="entry name" value="HTH_IS21_transposase_type"/>
</dbReference>
<evidence type="ECO:0000313" key="4">
    <source>
        <dbReference type="Proteomes" id="UP000003824"/>
    </source>
</evidence>
<feature type="domain" description="HTH IS21-type" evidence="2">
    <location>
        <begin position="78"/>
        <end position="141"/>
    </location>
</feature>
<dbReference type="EMBL" id="DS999641">
    <property type="protein sequence ID" value="EFE64755.2"/>
    <property type="molecule type" value="Genomic_DNA"/>
</dbReference>
<gene>
    <name evidence="3" type="ORF">SSFG_00012</name>
</gene>
<proteinExistence type="predicted"/>
<dbReference type="AlphaFoldDB" id="D5ZSN4"/>
<sequence length="241" mass="26352">PPGCASIPASAWCAATARGPSRKATIDADPTIVQVGDRWHLWHGLAETALKEIGAHASCWSKFGPPLREGKRAAITRERWQQVHDLPDQGVGLLACARRLGVSLNTVKRYARHSEPDRMVRAPAHRACLVDPYRDHLRNDETKTRLSPSPTCRRRSASRAIPAAPTSWFATSTRAASRPTTLPFHPARSPACSPATPTASTRASTLCATSSPTPAPRWPYWPARSMPLPTYSSRARATRRS</sequence>
<evidence type="ECO:0000256" key="1">
    <source>
        <dbReference type="SAM" id="MobiDB-lite"/>
    </source>
</evidence>
<dbReference type="Gene3D" id="1.10.10.60">
    <property type="entry name" value="Homeodomain-like"/>
    <property type="match status" value="1"/>
</dbReference>
<dbReference type="Proteomes" id="UP000003824">
    <property type="component" value="Unassembled WGS sequence"/>
</dbReference>
<feature type="compositionally biased region" description="Low complexity" evidence="1">
    <location>
        <begin position="172"/>
        <end position="205"/>
    </location>
</feature>
<name>D5ZSN4_STRV1</name>
<organism evidence="3 4">
    <name type="scientific">Streptomyces viridosporus (strain ATCC 14672 / DSM 40746 / JCM 4963 / KCTC 9882 / NRRL B-12104 / FH 1290)</name>
    <name type="common">Streptomyces ghanaensis</name>
    <dbReference type="NCBI Taxonomy" id="566461"/>
    <lineage>
        <taxon>Bacteria</taxon>
        <taxon>Bacillati</taxon>
        <taxon>Actinomycetota</taxon>
        <taxon>Actinomycetes</taxon>
        <taxon>Kitasatosporales</taxon>
        <taxon>Streptomycetaceae</taxon>
        <taxon>Streptomyces</taxon>
    </lineage>
</organism>
<protein>
    <submittedName>
        <fullName evidence="3">Transposase</fullName>
    </submittedName>
</protein>
<feature type="non-terminal residue" evidence="3">
    <location>
        <position position="1"/>
    </location>
</feature>
<evidence type="ECO:0000313" key="3">
    <source>
        <dbReference type="EMBL" id="EFE64755.2"/>
    </source>
</evidence>
<evidence type="ECO:0000259" key="2">
    <source>
        <dbReference type="PROSITE" id="PS50531"/>
    </source>
</evidence>
<accession>D5ZSN4</accession>
<dbReference type="eggNOG" id="COG3464">
    <property type="taxonomic scope" value="Bacteria"/>
</dbReference>
<reference evidence="4" key="1">
    <citation type="submission" date="2008-12" db="EMBL/GenBank/DDBJ databases">
        <title>Annotation of Streptomyces ghanaensis ATCC 14672.</title>
        <authorList>
            <consortium name="The Broad Institute Genome Sequencing Platform"/>
            <consortium name="Broad Institute Microbial Sequencing Center"/>
            <person name="Fischbach M."/>
            <person name="Ward D."/>
            <person name="Young S."/>
            <person name="Kodira C.D."/>
            <person name="Zeng Q."/>
            <person name="Koehrsen M."/>
            <person name="Godfrey P."/>
            <person name="Alvarado L."/>
            <person name="Berlin A.M."/>
            <person name="Borenstein D."/>
            <person name="Chen Z."/>
            <person name="Engels R."/>
            <person name="Freedman E."/>
            <person name="Gellesch M."/>
            <person name="Goldberg J."/>
            <person name="Griggs A."/>
            <person name="Gujja S."/>
            <person name="Heiman D.I."/>
            <person name="Hepburn T.A."/>
            <person name="Howarth C."/>
            <person name="Jen D."/>
            <person name="Larson L."/>
            <person name="Lewis B."/>
            <person name="Mehta T."/>
            <person name="Park D."/>
            <person name="Pearson M."/>
            <person name="Roberts A."/>
            <person name="Saif S."/>
            <person name="Shea T.D."/>
            <person name="Shenoy N."/>
            <person name="Sisk P."/>
            <person name="Stolte C."/>
            <person name="Sykes S.N."/>
            <person name="Walk T."/>
            <person name="White J."/>
            <person name="Yandava C."/>
            <person name="Straight P."/>
            <person name="Clardy J."/>
            <person name="Hung D."/>
            <person name="Kolter R."/>
            <person name="Mekalanos J."/>
            <person name="Walker S."/>
            <person name="Walsh C.T."/>
            <person name="Wieland B.L.C."/>
            <person name="Ilzarbe M."/>
            <person name="Galagan J."/>
            <person name="Nusbaum C."/>
            <person name="Birren B."/>
        </authorList>
    </citation>
    <scope>NUCLEOTIDE SEQUENCE [LARGE SCALE GENOMIC DNA]</scope>
    <source>
        <strain evidence="4">ATCC 14672 / DSM 40746 / JCM 4963 / KCTC 9882 / NRRL B-12104 / FH 1290</strain>
    </source>
</reference>
<dbReference type="PROSITE" id="PS50531">
    <property type="entry name" value="HTH_IS21"/>
    <property type="match status" value="1"/>
</dbReference>
<feature type="region of interest" description="Disordered" evidence="1">
    <location>
        <begin position="172"/>
        <end position="214"/>
    </location>
</feature>